<evidence type="ECO:0000313" key="1">
    <source>
        <dbReference type="EMBL" id="DAF98436.1"/>
    </source>
</evidence>
<sequence length="56" mass="6179">MSETYPILIPKILAAAFAPNPADINTKTRLTVTVTEETVYLEPTKYYSGEIFAGEV</sequence>
<dbReference type="EMBL" id="BK016147">
    <property type="protein sequence ID" value="DAF98436.1"/>
    <property type="molecule type" value="Genomic_DNA"/>
</dbReference>
<organism evidence="1">
    <name type="scientific">Siphoviridae sp. ctwfx1</name>
    <dbReference type="NCBI Taxonomy" id="2825732"/>
    <lineage>
        <taxon>Viruses</taxon>
        <taxon>Duplodnaviria</taxon>
        <taxon>Heunggongvirae</taxon>
        <taxon>Uroviricota</taxon>
        <taxon>Caudoviricetes</taxon>
    </lineage>
</organism>
<name>A0A8S5UVH6_9CAUD</name>
<proteinExistence type="predicted"/>
<reference evidence="1" key="1">
    <citation type="journal article" date="2021" name="Proc. Natl. Acad. Sci. U.S.A.">
        <title>A Catalog of Tens of Thousands of Viruses from Human Metagenomes Reveals Hidden Associations with Chronic Diseases.</title>
        <authorList>
            <person name="Tisza M.J."/>
            <person name="Buck C.B."/>
        </authorList>
    </citation>
    <scope>NUCLEOTIDE SEQUENCE</scope>
    <source>
        <strain evidence="1">Ctwfx1</strain>
    </source>
</reference>
<protein>
    <submittedName>
        <fullName evidence="1">Uncharacterized protein</fullName>
    </submittedName>
</protein>
<accession>A0A8S5UVH6</accession>